<reference evidence="1 2" key="1">
    <citation type="submission" date="2018-04" db="EMBL/GenBank/DDBJ databases">
        <title>Characteristic and Complete Genome Sequencing of A Novel Member of Infective Endocarditis Causative Bacteria: Bergeyella cardium QL-PH.</title>
        <authorList>
            <person name="Pan H."/>
            <person name="Sun E."/>
            <person name="Zhang Y."/>
        </authorList>
    </citation>
    <scope>NUCLEOTIDE SEQUENCE [LARGE SCALE GENOMIC DNA]</scope>
    <source>
        <strain evidence="1 2">HPQL</strain>
    </source>
</reference>
<evidence type="ECO:0000313" key="1">
    <source>
        <dbReference type="EMBL" id="QHN64586.1"/>
    </source>
</evidence>
<dbReference type="RefSeq" id="WP_160223701.1">
    <property type="nucleotide sequence ID" value="NZ_CP029149.1"/>
</dbReference>
<dbReference type="AlphaFoldDB" id="A0A6P1QQY7"/>
<organism evidence="1 2">
    <name type="scientific">Bergeyella cardium</name>
    <dbReference type="NCBI Taxonomy" id="1585976"/>
    <lineage>
        <taxon>Bacteria</taxon>
        <taxon>Pseudomonadati</taxon>
        <taxon>Bacteroidota</taxon>
        <taxon>Flavobacteriia</taxon>
        <taxon>Flavobacteriales</taxon>
        <taxon>Weeksellaceae</taxon>
        <taxon>Bergeyella</taxon>
    </lineage>
</organism>
<accession>A0A6P1QQY7</accession>
<dbReference type="EMBL" id="CP029149">
    <property type="protein sequence ID" value="QHN64586.1"/>
    <property type="molecule type" value="Genomic_DNA"/>
</dbReference>
<keyword evidence="2" id="KW-1185">Reference proteome</keyword>
<dbReference type="Gene3D" id="3.10.450.50">
    <property type="match status" value="1"/>
</dbReference>
<sequence>MNRFIFSSVLVFSVLSSSISARPLPVSERVDVSLMSPEQQDTASSVALKFINSYIKALNSTSNIGAWVNKNKLVTKEFKVAYKKLTARDLDADPILDAQDCPDGGYKLVSYDKKTNYVAVNPKGEDWGDYKVLIKMKNIQGKWFVDGCGIVNIPASKQGRR</sequence>
<dbReference type="KEGG" id="bcad:DBX24_01100"/>
<proteinExistence type="predicted"/>
<protein>
    <submittedName>
        <fullName evidence="1">Uncharacterized protein</fullName>
    </submittedName>
</protein>
<dbReference type="Proteomes" id="UP000464318">
    <property type="component" value="Chromosome"/>
</dbReference>
<gene>
    <name evidence="1" type="ORF">DBX24_01100</name>
</gene>
<name>A0A6P1QQY7_9FLAO</name>
<dbReference type="OrthoDB" id="893601at2"/>
<evidence type="ECO:0000313" key="2">
    <source>
        <dbReference type="Proteomes" id="UP000464318"/>
    </source>
</evidence>